<dbReference type="Pfam" id="PF00782">
    <property type="entry name" value="DSPc"/>
    <property type="match status" value="1"/>
</dbReference>
<dbReference type="AlphaFoldDB" id="A0A077X0V1"/>
<dbReference type="EMBL" id="LK023368">
    <property type="protein sequence ID" value="CDS13109.1"/>
    <property type="molecule type" value="Genomic_DNA"/>
</dbReference>
<dbReference type="InterPro" id="IPR000340">
    <property type="entry name" value="Dual-sp_phosphatase_cat-dom"/>
</dbReference>
<dbReference type="GO" id="GO:0005654">
    <property type="term" value="C:nucleoplasm"/>
    <property type="evidence" value="ECO:0007669"/>
    <property type="project" value="TreeGrafter"/>
</dbReference>
<evidence type="ECO:0000259" key="4">
    <source>
        <dbReference type="PROSITE" id="PS50056"/>
    </source>
</evidence>
<dbReference type="GO" id="GO:0140096">
    <property type="term" value="F:catalytic activity, acting on a protein"/>
    <property type="evidence" value="ECO:0007669"/>
    <property type="project" value="UniProtKB-ARBA"/>
</dbReference>
<feature type="region of interest" description="Disordered" evidence="2">
    <location>
        <begin position="182"/>
        <end position="235"/>
    </location>
</feature>
<dbReference type="PANTHER" id="PTHR46588">
    <property type="entry name" value="SERINE/THREONINE/TYROSINE-INTERACTING PROTEIN"/>
    <property type="match status" value="1"/>
</dbReference>
<sequence>MLPTFELWGRDCTAYDSTNCNAVDDWRYEMRREMQEILPGLYLGPFAACRNIQHLQNNGITHILCFLDSNELRIFKTDTLAELFNFKPITVSDSAMQNLIPIFPQCTAYIKEVLDHNGRLLVCCNTGMSRSPSFVIAYAMEMYNMNATQAYQYVQSKRLCINPNDSFKSQLSEYEPIYMARKLSHPTDQSRRRRRLGGEEDDDDDISQQTDSKRRQYTIESNNMYESGVSGFPVP</sequence>
<dbReference type="InterPro" id="IPR029021">
    <property type="entry name" value="Prot-tyrosine_phosphatase-like"/>
</dbReference>
<feature type="domain" description="Tyrosine-protein phosphatase" evidence="3">
    <location>
        <begin position="33"/>
        <end position="180"/>
    </location>
</feature>
<dbReference type="PROSITE" id="PS50054">
    <property type="entry name" value="TYR_PHOSPHATASE_DUAL"/>
    <property type="match status" value="1"/>
</dbReference>
<dbReference type="SUPFAM" id="SSF52799">
    <property type="entry name" value="(Phosphotyrosine protein) phosphatases II"/>
    <property type="match status" value="1"/>
</dbReference>
<feature type="domain" description="Tyrosine specific protein phosphatases" evidence="4">
    <location>
        <begin position="107"/>
        <end position="158"/>
    </location>
</feature>
<evidence type="ECO:0000256" key="1">
    <source>
        <dbReference type="ARBA" id="ARBA00009649"/>
    </source>
</evidence>
<dbReference type="GO" id="GO:0005737">
    <property type="term" value="C:cytoplasm"/>
    <property type="evidence" value="ECO:0007669"/>
    <property type="project" value="TreeGrafter"/>
</dbReference>
<evidence type="ECO:0000313" key="5">
    <source>
        <dbReference type="EMBL" id="CDS13109.1"/>
    </source>
</evidence>
<dbReference type="InterPro" id="IPR020422">
    <property type="entry name" value="TYR_PHOSPHATASE_DUAL_dom"/>
</dbReference>
<dbReference type="PROSITE" id="PS50056">
    <property type="entry name" value="TYR_PHOSPHATASE_2"/>
    <property type="match status" value="1"/>
</dbReference>
<evidence type="ECO:0000259" key="3">
    <source>
        <dbReference type="PROSITE" id="PS50054"/>
    </source>
</evidence>
<dbReference type="InterPro" id="IPR000387">
    <property type="entry name" value="Tyr_Pase_dom"/>
</dbReference>
<dbReference type="InterPro" id="IPR052449">
    <property type="entry name" value="STYX-Interacting_Phosphatase"/>
</dbReference>
<comment type="similarity">
    <text evidence="1">Belongs to the protein-tyrosine phosphatase family. Non-receptor class subfamily.</text>
</comment>
<proteinExistence type="inferred from homology"/>
<gene>
    <name evidence="5" type="ORF">LRAMOSA05292</name>
</gene>
<dbReference type="OrthoDB" id="2017893at2759"/>
<protein>
    <submittedName>
        <fullName evidence="5">Uncharacterized protein</fullName>
    </submittedName>
</protein>
<name>A0A077X0V1_9FUNG</name>
<evidence type="ECO:0000256" key="2">
    <source>
        <dbReference type="SAM" id="MobiDB-lite"/>
    </source>
</evidence>
<organism evidence="5">
    <name type="scientific">Lichtheimia ramosa</name>
    <dbReference type="NCBI Taxonomy" id="688394"/>
    <lineage>
        <taxon>Eukaryota</taxon>
        <taxon>Fungi</taxon>
        <taxon>Fungi incertae sedis</taxon>
        <taxon>Mucoromycota</taxon>
        <taxon>Mucoromycotina</taxon>
        <taxon>Mucoromycetes</taxon>
        <taxon>Mucorales</taxon>
        <taxon>Lichtheimiaceae</taxon>
        <taxon>Lichtheimia</taxon>
    </lineage>
</organism>
<dbReference type="PANTHER" id="PTHR46588:SF1">
    <property type="entry name" value="SERINE_THREONINE_TYROSINE-INTERACTING PROTEIN"/>
    <property type="match status" value="1"/>
</dbReference>
<accession>A0A077X0V1</accession>
<dbReference type="GO" id="GO:0062026">
    <property type="term" value="P:negative regulation of SCF-dependent proteasomal ubiquitin-dependent catabolic process"/>
    <property type="evidence" value="ECO:0007669"/>
    <property type="project" value="TreeGrafter"/>
</dbReference>
<dbReference type="GO" id="GO:0070372">
    <property type="term" value="P:regulation of ERK1 and ERK2 cascade"/>
    <property type="evidence" value="ECO:0007669"/>
    <property type="project" value="TreeGrafter"/>
</dbReference>
<dbReference type="GO" id="GO:1990444">
    <property type="term" value="F:F-box domain binding"/>
    <property type="evidence" value="ECO:0007669"/>
    <property type="project" value="TreeGrafter"/>
</dbReference>
<reference evidence="5" key="1">
    <citation type="journal article" date="2014" name="Genome Announc.">
        <title>De novo whole-genome sequence and genome annotation of Lichtheimia ramosa.</title>
        <authorList>
            <person name="Linde J."/>
            <person name="Schwartze V."/>
            <person name="Binder U."/>
            <person name="Lass-Florl C."/>
            <person name="Voigt K."/>
            <person name="Horn F."/>
        </authorList>
    </citation>
    <scope>NUCLEOTIDE SEQUENCE</scope>
    <source>
        <strain evidence="5">JMRC FSU:6197</strain>
    </source>
</reference>
<dbReference type="SMART" id="SM00195">
    <property type="entry name" value="DSPc"/>
    <property type="match status" value="1"/>
</dbReference>
<dbReference type="Gene3D" id="3.90.190.10">
    <property type="entry name" value="Protein tyrosine phosphatase superfamily"/>
    <property type="match status" value="1"/>
</dbReference>